<evidence type="ECO:0000256" key="2">
    <source>
        <dbReference type="ARBA" id="ARBA00009773"/>
    </source>
</evidence>
<feature type="transmembrane region" description="Helical" evidence="8">
    <location>
        <begin position="247"/>
        <end position="280"/>
    </location>
</feature>
<keyword evidence="6 8" id="KW-1133">Transmembrane helix</keyword>
<dbReference type="RefSeq" id="WP_126108372.1">
    <property type="nucleotide sequence ID" value="NZ_CP034465.1"/>
</dbReference>
<evidence type="ECO:0000256" key="7">
    <source>
        <dbReference type="ARBA" id="ARBA00023136"/>
    </source>
</evidence>
<evidence type="ECO:0000256" key="4">
    <source>
        <dbReference type="ARBA" id="ARBA00022475"/>
    </source>
</evidence>
<feature type="transmembrane region" description="Helical" evidence="8">
    <location>
        <begin position="21"/>
        <end position="44"/>
    </location>
</feature>
<name>A0A3Q9BIQ0_9LACT</name>
<feature type="transmembrane region" description="Helical" evidence="8">
    <location>
        <begin position="325"/>
        <end position="345"/>
    </location>
</feature>
<dbReference type="InterPro" id="IPR002549">
    <property type="entry name" value="AI-2E-like"/>
</dbReference>
<keyword evidence="5 8" id="KW-0812">Transmembrane</keyword>
<comment type="similarity">
    <text evidence="2">Belongs to the autoinducer-2 exporter (AI-2E) (TC 2.A.86) family.</text>
</comment>
<dbReference type="GO" id="GO:0005886">
    <property type="term" value="C:plasma membrane"/>
    <property type="evidence" value="ECO:0007669"/>
    <property type="project" value="UniProtKB-SubCell"/>
</dbReference>
<dbReference type="AlphaFoldDB" id="A0A3Q9BIQ0"/>
<evidence type="ECO:0000256" key="6">
    <source>
        <dbReference type="ARBA" id="ARBA00022989"/>
    </source>
</evidence>
<protein>
    <submittedName>
        <fullName evidence="9">AI-2E family transporter</fullName>
    </submittedName>
</protein>
<reference evidence="10" key="1">
    <citation type="submission" date="2018-12" db="EMBL/GenBank/DDBJ databases">
        <title>Complete genome sequencing of Jeotgalibaca sp. H21T32.</title>
        <authorList>
            <person name="Bae J.-W."/>
            <person name="Lee S.-Y."/>
        </authorList>
    </citation>
    <scope>NUCLEOTIDE SEQUENCE [LARGE SCALE GENOMIC DNA]</scope>
    <source>
        <strain evidence="10">H21T32</strain>
    </source>
</reference>
<evidence type="ECO:0000313" key="9">
    <source>
        <dbReference type="EMBL" id="AZP03271.1"/>
    </source>
</evidence>
<proteinExistence type="inferred from homology"/>
<evidence type="ECO:0000256" key="3">
    <source>
        <dbReference type="ARBA" id="ARBA00022448"/>
    </source>
</evidence>
<evidence type="ECO:0000313" key="10">
    <source>
        <dbReference type="Proteomes" id="UP000273326"/>
    </source>
</evidence>
<dbReference type="Pfam" id="PF01594">
    <property type="entry name" value="AI-2E_transport"/>
    <property type="match status" value="1"/>
</dbReference>
<keyword evidence="3" id="KW-0813">Transport</keyword>
<keyword evidence="7 8" id="KW-0472">Membrane</keyword>
<feature type="transmembrane region" description="Helical" evidence="8">
    <location>
        <begin position="182"/>
        <end position="204"/>
    </location>
</feature>
<evidence type="ECO:0000256" key="8">
    <source>
        <dbReference type="SAM" id="Phobius"/>
    </source>
</evidence>
<feature type="transmembrane region" description="Helical" evidence="8">
    <location>
        <begin position="91"/>
        <end position="115"/>
    </location>
</feature>
<comment type="subcellular location">
    <subcellularLocation>
        <location evidence="1">Cell membrane</location>
        <topology evidence="1">Multi-pass membrane protein</topology>
    </subcellularLocation>
</comment>
<dbReference type="GO" id="GO:0055085">
    <property type="term" value="P:transmembrane transport"/>
    <property type="evidence" value="ECO:0007669"/>
    <property type="project" value="TreeGrafter"/>
</dbReference>
<dbReference type="PANTHER" id="PTHR21716:SF53">
    <property type="entry name" value="PERMEASE PERM-RELATED"/>
    <property type="match status" value="1"/>
</dbReference>
<sequence>MERATKGYQPQRKRTSWFERWFLNNKFVTALLIVLLILLIILIFSKISHLFQPVGSFFNVIGFPLILSGILYYLMNPLVNWLEKKKVNRTAAIWLSFIVLILLIIWGVAILIPVIREQTIGIIDDIPQFWITINNMFNNFFEYEWFRSFQEQFTEINTNIFNALTSWANNFLSNTFSGIGNVLGVVTNVLVGLITMPIILYYLLKEGDKFPSQILAFLPNRHRATVKDLLTKINLQISQYVRGQITVAFFVGLMFVIGYSIIGLNYGIVLGILAGFLNVIPYLGSFLAMIPAVIVGLVESPLMLVQVLIVFSIEQFIEGRVISPQVLGSNLSVHPVTIMIVLLTAGKVFGLVGFVLGIPGYAVLKVIFMHVFEWYKNYSGLYETEAELSEGIIEDTNEDQ</sequence>
<feature type="transmembrane region" description="Helical" evidence="8">
    <location>
        <begin position="286"/>
        <end position="313"/>
    </location>
</feature>
<evidence type="ECO:0000256" key="1">
    <source>
        <dbReference type="ARBA" id="ARBA00004651"/>
    </source>
</evidence>
<accession>A0A3Q9BIQ0</accession>
<gene>
    <name evidence="9" type="ORF">EJN90_00530</name>
</gene>
<dbReference type="EMBL" id="CP034465">
    <property type="protein sequence ID" value="AZP03271.1"/>
    <property type="molecule type" value="Genomic_DNA"/>
</dbReference>
<dbReference type="Proteomes" id="UP000273326">
    <property type="component" value="Chromosome"/>
</dbReference>
<feature type="transmembrane region" description="Helical" evidence="8">
    <location>
        <begin position="56"/>
        <end position="79"/>
    </location>
</feature>
<organism evidence="9 10">
    <name type="scientific">Jeotgalibaca ciconiae</name>
    <dbReference type="NCBI Taxonomy" id="2496265"/>
    <lineage>
        <taxon>Bacteria</taxon>
        <taxon>Bacillati</taxon>
        <taxon>Bacillota</taxon>
        <taxon>Bacilli</taxon>
        <taxon>Lactobacillales</taxon>
        <taxon>Carnobacteriaceae</taxon>
        <taxon>Jeotgalibaca</taxon>
    </lineage>
</organism>
<keyword evidence="10" id="KW-1185">Reference proteome</keyword>
<dbReference type="KEGG" id="jeh:EJN90_00530"/>
<dbReference type="OrthoDB" id="9793390at2"/>
<dbReference type="PANTHER" id="PTHR21716">
    <property type="entry name" value="TRANSMEMBRANE PROTEIN"/>
    <property type="match status" value="1"/>
</dbReference>
<evidence type="ECO:0000256" key="5">
    <source>
        <dbReference type="ARBA" id="ARBA00022692"/>
    </source>
</evidence>
<keyword evidence="4" id="KW-1003">Cell membrane</keyword>
<feature type="transmembrane region" description="Helical" evidence="8">
    <location>
        <begin position="351"/>
        <end position="372"/>
    </location>
</feature>